<reference evidence="1 2" key="1">
    <citation type="submission" date="2015-11" db="EMBL/GenBank/DDBJ databases">
        <authorList>
            <person name="Hill K.K."/>
            <person name="Shirey T.B."/>
            <person name="Raphael B."/>
            <person name="Daligault H.E."/>
            <person name="Davenport K.W."/>
            <person name="Bruce D.C."/>
            <person name="Foley B.T."/>
            <person name="Johnson S.L."/>
        </authorList>
    </citation>
    <scope>NUCLEOTIDE SEQUENCE [LARGE SCALE GENOMIC DNA]</scope>
    <source>
        <strain evidence="1 2">CDC_1632</strain>
    </source>
</reference>
<dbReference type="EMBL" id="CP013243">
    <property type="protein sequence ID" value="APH16168.1"/>
    <property type="molecule type" value="Genomic_DNA"/>
</dbReference>
<protein>
    <submittedName>
        <fullName evidence="1">Uncharacterized protein</fullName>
    </submittedName>
</protein>
<name>A0A1L3NJ92_CLOSG</name>
<evidence type="ECO:0000313" key="2">
    <source>
        <dbReference type="Proteomes" id="UP000182204"/>
    </source>
</evidence>
<proteinExistence type="predicted"/>
<gene>
    <name evidence="1" type="ORF">NPD5_1288</name>
</gene>
<evidence type="ECO:0000313" key="1">
    <source>
        <dbReference type="EMBL" id="APH16168.1"/>
    </source>
</evidence>
<accession>A0A1L3NJ92</accession>
<dbReference type="AlphaFoldDB" id="A0A1L3NJ92"/>
<dbReference type="Proteomes" id="UP000182204">
    <property type="component" value="Chromosome"/>
</dbReference>
<organism evidence="1 2">
    <name type="scientific">Clostridium sporogenes</name>
    <dbReference type="NCBI Taxonomy" id="1509"/>
    <lineage>
        <taxon>Bacteria</taxon>
        <taxon>Bacillati</taxon>
        <taxon>Bacillota</taxon>
        <taxon>Clostridia</taxon>
        <taxon>Eubacteriales</taxon>
        <taxon>Clostridiaceae</taxon>
        <taxon>Clostridium</taxon>
    </lineage>
</organism>
<sequence length="68" mass="8125">MPKEQFNAWCELKSYLTNKYGDIFFNVRKVLEKIPNDVDIFPTTNSHDPWFETNYLPIDRCKEVAKIL</sequence>